<evidence type="ECO:0000313" key="3">
    <source>
        <dbReference type="Proteomes" id="UP000219612"/>
    </source>
</evidence>
<keyword evidence="3" id="KW-1185">Reference proteome</keyword>
<organism evidence="2 3">
    <name type="scientific">Paractinoplanes atraurantiacus</name>
    <dbReference type="NCBI Taxonomy" id="1036182"/>
    <lineage>
        <taxon>Bacteria</taxon>
        <taxon>Bacillati</taxon>
        <taxon>Actinomycetota</taxon>
        <taxon>Actinomycetes</taxon>
        <taxon>Micromonosporales</taxon>
        <taxon>Micromonosporaceae</taxon>
        <taxon>Paractinoplanes</taxon>
    </lineage>
</organism>
<keyword evidence="1" id="KW-0812">Transmembrane</keyword>
<reference evidence="3" key="1">
    <citation type="submission" date="2017-09" db="EMBL/GenBank/DDBJ databases">
        <authorList>
            <person name="Varghese N."/>
            <person name="Submissions S."/>
        </authorList>
    </citation>
    <scope>NUCLEOTIDE SEQUENCE [LARGE SCALE GENOMIC DNA]</scope>
    <source>
        <strain evidence="3">CGMCC 4.6857</strain>
    </source>
</reference>
<keyword evidence="1" id="KW-0472">Membrane</keyword>
<accession>A0A285H2B1</accession>
<dbReference type="OrthoDB" id="3344150at2"/>
<protein>
    <submittedName>
        <fullName evidence="2">Uncharacterized protein</fullName>
    </submittedName>
</protein>
<dbReference type="AlphaFoldDB" id="A0A285H2B1"/>
<proteinExistence type="predicted"/>
<keyword evidence="1" id="KW-1133">Transmembrane helix</keyword>
<name>A0A285H2B1_9ACTN</name>
<evidence type="ECO:0000313" key="2">
    <source>
        <dbReference type="EMBL" id="SNY29714.1"/>
    </source>
</evidence>
<sequence>MTRDRAGATGEIERGGLGARYRMVLKAYPKGRRRDELLDTLLEAAPSDRRRPTVREGVNLVRHGMRARLGRPASKGVVVLAALVALIGGFLGAAVSARAAWEFALDHPSGKALEAISGTIFPGVRAHAEPAGDELFHDVSERSTAEVLLRGHDEDFEFSAVTITPDKWFIPGDYRSWTTEAQERLVREGWQVGDAEVTGATWIATGEIDDSGRTFSATRDGLAIKVESMTDVVDTPAGSFYASVRLDRLTPGFVDAATVLGMLAGALIGWLVTGWASRRTEFARTAPRTTTLLSSVVALVFLVPQALLGLAILVSDTISGGPPIKPFWSLTMTYGYGCALAGIAAFAVALIAAALARRPAPDPAAETP</sequence>
<dbReference type="RefSeq" id="WP_143234537.1">
    <property type="nucleotide sequence ID" value="NZ_OBDY01000003.1"/>
</dbReference>
<feature type="transmembrane region" description="Helical" evidence="1">
    <location>
        <begin position="334"/>
        <end position="356"/>
    </location>
</feature>
<gene>
    <name evidence="2" type="ORF">SAMN05421748_103293</name>
</gene>
<evidence type="ECO:0000256" key="1">
    <source>
        <dbReference type="SAM" id="Phobius"/>
    </source>
</evidence>
<feature type="transmembrane region" description="Helical" evidence="1">
    <location>
        <begin position="253"/>
        <end position="272"/>
    </location>
</feature>
<feature type="transmembrane region" description="Helical" evidence="1">
    <location>
        <begin position="76"/>
        <end position="101"/>
    </location>
</feature>
<dbReference type="Proteomes" id="UP000219612">
    <property type="component" value="Unassembled WGS sequence"/>
</dbReference>
<dbReference type="EMBL" id="OBDY01000003">
    <property type="protein sequence ID" value="SNY29714.1"/>
    <property type="molecule type" value="Genomic_DNA"/>
</dbReference>
<feature type="transmembrane region" description="Helical" evidence="1">
    <location>
        <begin position="292"/>
        <end position="314"/>
    </location>
</feature>